<comment type="caution">
    <text evidence="8">The sequence shown here is derived from an EMBL/GenBank/DDBJ whole genome shotgun (WGS) entry which is preliminary data.</text>
</comment>
<dbReference type="Pfam" id="PF07690">
    <property type="entry name" value="MFS_1"/>
    <property type="match status" value="1"/>
</dbReference>
<dbReference type="OrthoDB" id="7400989at2"/>
<feature type="domain" description="Major facilitator superfamily (MFS) profile" evidence="7">
    <location>
        <begin position="1"/>
        <end position="412"/>
    </location>
</feature>
<dbReference type="SUPFAM" id="SSF103473">
    <property type="entry name" value="MFS general substrate transporter"/>
    <property type="match status" value="1"/>
</dbReference>
<keyword evidence="3 6" id="KW-0812">Transmembrane</keyword>
<comment type="subcellular location">
    <subcellularLocation>
        <location evidence="1">Membrane</location>
        <topology evidence="1">Multi-pass membrane protein</topology>
    </subcellularLocation>
</comment>
<dbReference type="PANTHER" id="PTHR23505:SF79">
    <property type="entry name" value="PROTEIN SPINSTER"/>
    <property type="match status" value="1"/>
</dbReference>
<evidence type="ECO:0000256" key="2">
    <source>
        <dbReference type="ARBA" id="ARBA00022448"/>
    </source>
</evidence>
<evidence type="ECO:0000256" key="5">
    <source>
        <dbReference type="ARBA" id="ARBA00023136"/>
    </source>
</evidence>
<feature type="transmembrane region" description="Helical" evidence="6">
    <location>
        <begin position="36"/>
        <end position="60"/>
    </location>
</feature>
<keyword evidence="4 6" id="KW-1133">Transmembrane helix</keyword>
<dbReference type="AlphaFoldDB" id="A0A437MC97"/>
<dbReference type="Gene3D" id="1.20.1250.20">
    <property type="entry name" value="MFS general substrate transporter like domains"/>
    <property type="match status" value="2"/>
</dbReference>
<name>A0A437MC97_9SPHN</name>
<feature type="transmembrane region" description="Helical" evidence="6">
    <location>
        <begin position="385"/>
        <end position="407"/>
    </location>
</feature>
<feature type="transmembrane region" description="Helical" evidence="6">
    <location>
        <begin position="136"/>
        <end position="154"/>
    </location>
</feature>
<dbReference type="PROSITE" id="PS50850">
    <property type="entry name" value="MFS"/>
    <property type="match status" value="1"/>
</dbReference>
<feature type="transmembrane region" description="Helical" evidence="6">
    <location>
        <begin position="257"/>
        <end position="278"/>
    </location>
</feature>
<evidence type="ECO:0000256" key="3">
    <source>
        <dbReference type="ARBA" id="ARBA00022692"/>
    </source>
</evidence>
<accession>A0A437MC97</accession>
<dbReference type="InterPro" id="IPR036259">
    <property type="entry name" value="MFS_trans_sf"/>
</dbReference>
<dbReference type="PANTHER" id="PTHR23505">
    <property type="entry name" value="SPINSTER"/>
    <property type="match status" value="1"/>
</dbReference>
<evidence type="ECO:0000256" key="6">
    <source>
        <dbReference type="SAM" id="Phobius"/>
    </source>
</evidence>
<evidence type="ECO:0000256" key="1">
    <source>
        <dbReference type="ARBA" id="ARBA00004141"/>
    </source>
</evidence>
<keyword evidence="9" id="KW-1185">Reference proteome</keyword>
<feature type="transmembrane region" description="Helical" evidence="6">
    <location>
        <begin position="169"/>
        <end position="190"/>
    </location>
</feature>
<gene>
    <name evidence="8" type="ORF">EOD43_13280</name>
</gene>
<feature type="transmembrane region" description="Helical" evidence="6">
    <location>
        <begin position="290"/>
        <end position="309"/>
    </location>
</feature>
<reference evidence="8 9" key="1">
    <citation type="submission" date="2019-01" db="EMBL/GenBank/DDBJ databases">
        <authorList>
            <person name="Chen W.-M."/>
        </authorList>
    </citation>
    <scope>NUCLEOTIDE SEQUENCE [LARGE SCALE GENOMIC DNA]</scope>
    <source>
        <strain evidence="8 9">CCP-7</strain>
    </source>
</reference>
<dbReference type="GO" id="GO:0022857">
    <property type="term" value="F:transmembrane transporter activity"/>
    <property type="evidence" value="ECO:0007669"/>
    <property type="project" value="InterPro"/>
</dbReference>
<keyword evidence="5 6" id="KW-0472">Membrane</keyword>
<proteinExistence type="predicted"/>
<dbReference type="Proteomes" id="UP000282971">
    <property type="component" value="Unassembled WGS sequence"/>
</dbReference>
<feature type="transmembrane region" description="Helical" evidence="6">
    <location>
        <begin position="218"/>
        <end position="237"/>
    </location>
</feature>
<evidence type="ECO:0000313" key="9">
    <source>
        <dbReference type="Proteomes" id="UP000282971"/>
    </source>
</evidence>
<dbReference type="InterPro" id="IPR011701">
    <property type="entry name" value="MFS"/>
</dbReference>
<dbReference type="EMBL" id="SACN01000001">
    <property type="protein sequence ID" value="RVT95183.1"/>
    <property type="molecule type" value="Genomic_DNA"/>
</dbReference>
<dbReference type="InterPro" id="IPR020846">
    <property type="entry name" value="MFS_dom"/>
</dbReference>
<dbReference type="InterPro" id="IPR044770">
    <property type="entry name" value="MFS_spinster-like"/>
</dbReference>
<sequence length="420" mass="44965">MVAVLFAMYVFSWLDRLILSMLVTPLKADLGISDVQVSMITSTSFAIFYALFGLPLGWAADRWPRRWIIFGGVIVWASATIACGYARSFEGLLAGRILVGAGEAALLPAAYSLIADGFPRDRLATASAVFQMAGKVGSATAFGFGGLAIAYATAHEGVSLPFHGPAQPWQLVMMMVGLPGFILAFLVFTFKEPARRGVAKVEAAKGAMGAFLRGNAKLVTLMLIGTSALAICGYSMTNWVPTFIERQYGMKPASYGLWLSAMNILAALSLAASGGIVDRLYRRGMDDAHLRFYSWLIAGVFPILVFTFFAPNVWFFLACYGVVQFITVPFMVYVAAVVGLLAPSDIRARLLAFFLFVFTILGMGAGPAIVALITDHILHDESRIGTSMAIVVIGGAVIAFVSFRLALGSLASAVARNRSA</sequence>
<feature type="transmembrane region" description="Helical" evidence="6">
    <location>
        <begin position="315"/>
        <end position="338"/>
    </location>
</feature>
<dbReference type="GO" id="GO:0016020">
    <property type="term" value="C:membrane"/>
    <property type="evidence" value="ECO:0007669"/>
    <property type="project" value="UniProtKB-SubCell"/>
</dbReference>
<evidence type="ECO:0000259" key="7">
    <source>
        <dbReference type="PROSITE" id="PS50850"/>
    </source>
</evidence>
<feature type="transmembrane region" description="Helical" evidence="6">
    <location>
        <begin position="350"/>
        <end position="373"/>
    </location>
</feature>
<evidence type="ECO:0000256" key="4">
    <source>
        <dbReference type="ARBA" id="ARBA00022989"/>
    </source>
</evidence>
<feature type="transmembrane region" description="Helical" evidence="6">
    <location>
        <begin position="93"/>
        <end position="115"/>
    </location>
</feature>
<organism evidence="8 9">
    <name type="scientific">Sphingomonas crocodyli</name>
    <dbReference type="NCBI Taxonomy" id="1979270"/>
    <lineage>
        <taxon>Bacteria</taxon>
        <taxon>Pseudomonadati</taxon>
        <taxon>Pseudomonadota</taxon>
        <taxon>Alphaproteobacteria</taxon>
        <taxon>Sphingomonadales</taxon>
        <taxon>Sphingomonadaceae</taxon>
        <taxon>Sphingomonas</taxon>
    </lineage>
</organism>
<protein>
    <submittedName>
        <fullName evidence="8">MFS transporter</fullName>
    </submittedName>
</protein>
<keyword evidence="2" id="KW-0813">Transport</keyword>
<feature type="transmembrane region" description="Helical" evidence="6">
    <location>
        <begin position="67"/>
        <end position="87"/>
    </location>
</feature>
<evidence type="ECO:0000313" key="8">
    <source>
        <dbReference type="EMBL" id="RVT95183.1"/>
    </source>
</evidence>